<comment type="caution">
    <text evidence="2">The sequence shown here is derived from an EMBL/GenBank/DDBJ whole genome shotgun (WGS) entry which is preliminary data.</text>
</comment>
<keyword evidence="3" id="KW-1185">Reference proteome</keyword>
<dbReference type="InterPro" id="IPR006311">
    <property type="entry name" value="TAT_signal"/>
</dbReference>
<feature type="region of interest" description="Disordered" evidence="1">
    <location>
        <begin position="90"/>
        <end position="190"/>
    </location>
</feature>
<proteinExistence type="predicted"/>
<dbReference type="RefSeq" id="WP_270153635.1">
    <property type="nucleotide sequence ID" value="NZ_JAPNNL010000012.1"/>
</dbReference>
<sequence>MSDKLQVAFAVLAGYFLGRRRKLRTAAALAAAGLAGRASCGEGGPLAQGVKALGSTTEVQQLTDRLRGELVEIGKQAVVTAATRQIDSLSERLQERASGRRGAQAEQEEPGGEEDYEEEGAEEGAEEGTEEEGTEEESAEEEGAEEEGAEKAAERPARPRRRPVRTEERPERGKTQRRTRTARQAAQSRG</sequence>
<protein>
    <submittedName>
        <fullName evidence="2">Uncharacterized protein</fullName>
    </submittedName>
</protein>
<organism evidence="2 3">
    <name type="scientific">Nonomuraea corallina</name>
    <dbReference type="NCBI Taxonomy" id="2989783"/>
    <lineage>
        <taxon>Bacteria</taxon>
        <taxon>Bacillati</taxon>
        <taxon>Actinomycetota</taxon>
        <taxon>Actinomycetes</taxon>
        <taxon>Streptosporangiales</taxon>
        <taxon>Streptosporangiaceae</taxon>
        <taxon>Nonomuraea</taxon>
    </lineage>
</organism>
<evidence type="ECO:0000313" key="3">
    <source>
        <dbReference type="Proteomes" id="UP001144036"/>
    </source>
</evidence>
<reference evidence="2" key="1">
    <citation type="submission" date="2022-11" db="EMBL/GenBank/DDBJ databases">
        <title>Nonomuraea corallina sp. nov., a new species of the genus Nonomuraea isolated from sea side sediment in Thai sea.</title>
        <authorList>
            <person name="Ngamcharungchit C."/>
            <person name="Matsumoto A."/>
            <person name="Suriyachadkun C."/>
            <person name="Panbangred W."/>
            <person name="Inahashi Y."/>
            <person name="Intra B."/>
        </authorList>
    </citation>
    <scope>NUCLEOTIDE SEQUENCE</scope>
    <source>
        <strain evidence="2">MCN248</strain>
    </source>
</reference>
<gene>
    <name evidence="2" type="ORF">OUY22_05410</name>
</gene>
<name>A0ABT4S6M1_9ACTN</name>
<dbReference type="Proteomes" id="UP001144036">
    <property type="component" value="Unassembled WGS sequence"/>
</dbReference>
<dbReference type="PROSITE" id="PS51318">
    <property type="entry name" value="TAT"/>
    <property type="match status" value="1"/>
</dbReference>
<accession>A0ABT4S6M1</accession>
<feature type="compositionally biased region" description="Basic and acidic residues" evidence="1">
    <location>
        <begin position="164"/>
        <end position="174"/>
    </location>
</feature>
<feature type="compositionally biased region" description="Acidic residues" evidence="1">
    <location>
        <begin position="106"/>
        <end position="148"/>
    </location>
</feature>
<evidence type="ECO:0000313" key="2">
    <source>
        <dbReference type="EMBL" id="MDA0632848.1"/>
    </source>
</evidence>
<evidence type="ECO:0000256" key="1">
    <source>
        <dbReference type="SAM" id="MobiDB-lite"/>
    </source>
</evidence>
<dbReference type="EMBL" id="JAPNNL010000012">
    <property type="protein sequence ID" value="MDA0632848.1"/>
    <property type="molecule type" value="Genomic_DNA"/>
</dbReference>